<sequence>MMATLQNKEEYGKGPKKTFAPPVQKLHRLMPLSPNSLKEDTREISSPEAEATASLPKARLEKKNEKAHTENGPGSGQEERGKNLCNKQAEGKVEKERTSLTNAEFEEIVQIVLQKSLQECLDQFVVWVQCSSPNCEKWRRLHGNIDPSTLPDNWSCAQNIVDREGYGVYEEKKIREIQWPGMVESDPDLGEYFLFASHLDSLPKKYKNKDCIQKLEAALKMAQEAEQVNIQAPMNVIDQISGMIGRVERRINKNLMLSGPNSSNSRFEKEEEVESEMEEEEEKKIEGPGPREPLCWEAGGAAPEDEASSDLDLEQLLEDVGEEPEPREESLRRDAGEDVTMALLEE</sequence>
<dbReference type="Proteomes" id="UP000694850">
    <property type="component" value="Unplaced"/>
</dbReference>
<protein>
    <submittedName>
        <fullName evidence="2">Zinc finger CW-type PWWP domain protein 1</fullName>
    </submittedName>
</protein>
<reference evidence="2" key="1">
    <citation type="submission" date="2025-08" db="UniProtKB">
        <authorList>
            <consortium name="RefSeq"/>
        </authorList>
    </citation>
    <scope>IDENTIFICATION</scope>
</reference>
<organism evidence="1 2">
    <name type="scientific">Orycteropus afer afer</name>
    <dbReference type="NCBI Taxonomy" id="1230840"/>
    <lineage>
        <taxon>Eukaryota</taxon>
        <taxon>Metazoa</taxon>
        <taxon>Chordata</taxon>
        <taxon>Craniata</taxon>
        <taxon>Vertebrata</taxon>
        <taxon>Euteleostomi</taxon>
        <taxon>Mammalia</taxon>
        <taxon>Eutheria</taxon>
        <taxon>Afrotheria</taxon>
        <taxon>Tubulidentata</taxon>
        <taxon>Orycteropodidae</taxon>
        <taxon>Orycteropus</taxon>
    </lineage>
</organism>
<accession>A0AC54ZFB6</accession>
<proteinExistence type="predicted"/>
<keyword evidence="1" id="KW-1185">Reference proteome</keyword>
<gene>
    <name evidence="2" type="primary">ZCWPW1</name>
</gene>
<name>A0AC54ZFB6_ORYAF</name>
<evidence type="ECO:0000313" key="2">
    <source>
        <dbReference type="RefSeq" id="XP_042638901.1"/>
    </source>
</evidence>
<dbReference type="RefSeq" id="XP_042638901.1">
    <property type="nucleotide sequence ID" value="XM_042782967.1"/>
</dbReference>
<evidence type="ECO:0000313" key="1">
    <source>
        <dbReference type="Proteomes" id="UP000694850"/>
    </source>
</evidence>